<keyword evidence="2 4" id="KW-0808">Transferase</keyword>
<dbReference type="PANTHER" id="PTHR45947">
    <property type="entry name" value="SULFOQUINOVOSYL TRANSFERASE SQD2"/>
    <property type="match status" value="1"/>
</dbReference>
<proteinExistence type="predicted"/>
<dbReference type="OrthoDB" id="477186at2"/>
<feature type="domain" description="Glycosyltransferase subfamily 4-like N-terminal" evidence="3">
    <location>
        <begin position="73"/>
        <end position="155"/>
    </location>
</feature>
<dbReference type="SUPFAM" id="SSF53756">
    <property type="entry name" value="UDP-Glycosyltransferase/glycogen phosphorylase"/>
    <property type="match status" value="1"/>
</dbReference>
<dbReference type="AlphaFoldDB" id="A0A1G7MSL7"/>
<name>A0A1G7MSL7_9ACTN</name>
<keyword evidence="5" id="KW-1185">Reference proteome</keyword>
<dbReference type="Pfam" id="PF13579">
    <property type="entry name" value="Glyco_trans_4_4"/>
    <property type="match status" value="1"/>
</dbReference>
<gene>
    <name evidence="4" type="ORF">SAMN05660662_2903</name>
</gene>
<dbReference type="GO" id="GO:0016757">
    <property type="term" value="F:glycosyltransferase activity"/>
    <property type="evidence" value="ECO:0007669"/>
    <property type="project" value="UniProtKB-KW"/>
</dbReference>
<dbReference type="Pfam" id="PF13692">
    <property type="entry name" value="Glyco_trans_1_4"/>
    <property type="match status" value="1"/>
</dbReference>
<dbReference type="Gene3D" id="3.40.50.2000">
    <property type="entry name" value="Glycogen Phosphorylase B"/>
    <property type="match status" value="2"/>
</dbReference>
<accession>A0A1G7MSL7</accession>
<dbReference type="GO" id="GO:1901137">
    <property type="term" value="P:carbohydrate derivative biosynthetic process"/>
    <property type="evidence" value="ECO:0007669"/>
    <property type="project" value="UniProtKB-ARBA"/>
</dbReference>
<dbReference type="InterPro" id="IPR050194">
    <property type="entry name" value="Glycosyltransferase_grp1"/>
</dbReference>
<evidence type="ECO:0000259" key="3">
    <source>
        <dbReference type="Pfam" id="PF13579"/>
    </source>
</evidence>
<dbReference type="PANTHER" id="PTHR45947:SF3">
    <property type="entry name" value="SULFOQUINOVOSYL TRANSFERASE SQD2"/>
    <property type="match status" value="1"/>
</dbReference>
<dbReference type="InterPro" id="IPR028098">
    <property type="entry name" value="Glyco_trans_4-like_N"/>
</dbReference>
<organism evidence="4 5">
    <name type="scientific">Blastococcus aurantiacus</name>
    <dbReference type="NCBI Taxonomy" id="1550231"/>
    <lineage>
        <taxon>Bacteria</taxon>
        <taxon>Bacillati</taxon>
        <taxon>Actinomycetota</taxon>
        <taxon>Actinomycetes</taxon>
        <taxon>Geodermatophilales</taxon>
        <taxon>Geodermatophilaceae</taxon>
        <taxon>Blastococcus</taxon>
    </lineage>
</organism>
<evidence type="ECO:0000256" key="1">
    <source>
        <dbReference type="ARBA" id="ARBA00022676"/>
    </source>
</evidence>
<dbReference type="EMBL" id="FNBT01000005">
    <property type="protein sequence ID" value="SDF64763.1"/>
    <property type="molecule type" value="Genomic_DNA"/>
</dbReference>
<keyword evidence="1" id="KW-0328">Glycosyltransferase</keyword>
<sequence>MTAAAPHGVAGTRVLHVVQKFSSGVGSAIAQYTRSLPEVEHHLLSGTPVDGEGDLADQADFASTTEMTGSHRAKVRRVREVVRALRPDVVHAHSSHGGVYARLGVSRTGHRVVYTPHCYAFERRDVSAPVRGAFWLAEALLAINTTAFAACAPREWHLSAWPTRRAPRYLVPNIAPDVVPSRPARADGDLLVVGGGRLSAQKDPAFFLRFVGRLRTRVPHLRAVWLGDGDPAGRAALEAGGVEVSGWLPRADALPALAAADLYVHSALWEGFPLMVAEATALGVPTLVRRLPSFADVPSPLTLAGEDDVGSAVACLTDPAAARANVARWSEHLERNTAAEQRAALIAVYAGGPPSSLAAARP</sequence>
<evidence type="ECO:0000313" key="5">
    <source>
        <dbReference type="Proteomes" id="UP000199406"/>
    </source>
</evidence>
<dbReference type="STRING" id="1550231.SAMN05660662_2903"/>
<evidence type="ECO:0000313" key="4">
    <source>
        <dbReference type="EMBL" id="SDF64763.1"/>
    </source>
</evidence>
<protein>
    <submittedName>
        <fullName evidence="4">Glycosyl transferase 4-like domain-containing protein</fullName>
    </submittedName>
</protein>
<evidence type="ECO:0000256" key="2">
    <source>
        <dbReference type="ARBA" id="ARBA00022679"/>
    </source>
</evidence>
<reference evidence="5" key="1">
    <citation type="submission" date="2016-10" db="EMBL/GenBank/DDBJ databases">
        <authorList>
            <person name="Varghese N."/>
            <person name="Submissions S."/>
        </authorList>
    </citation>
    <scope>NUCLEOTIDE SEQUENCE [LARGE SCALE GENOMIC DNA]</scope>
    <source>
        <strain evidence="5">DSM 44268</strain>
    </source>
</reference>
<dbReference type="RefSeq" id="WP_091767921.1">
    <property type="nucleotide sequence ID" value="NZ_FNBT01000005.1"/>
</dbReference>
<dbReference type="Proteomes" id="UP000199406">
    <property type="component" value="Unassembled WGS sequence"/>
</dbReference>